<dbReference type="GO" id="GO:0005886">
    <property type="term" value="C:plasma membrane"/>
    <property type="evidence" value="ECO:0007669"/>
    <property type="project" value="UniProtKB-SubCell"/>
</dbReference>
<organism evidence="9 10">
    <name type="scientific">Thermus thermamylovorans</name>
    <dbReference type="NCBI Taxonomy" id="2509362"/>
    <lineage>
        <taxon>Bacteria</taxon>
        <taxon>Thermotogati</taxon>
        <taxon>Deinococcota</taxon>
        <taxon>Deinococci</taxon>
        <taxon>Thermales</taxon>
        <taxon>Thermaceae</taxon>
        <taxon>Thermus</taxon>
    </lineage>
</organism>
<evidence type="ECO:0000256" key="5">
    <source>
        <dbReference type="ARBA" id="ARBA00022833"/>
    </source>
</evidence>
<name>A0A4Q9B036_9DEIN</name>
<dbReference type="PANTHER" id="PTHR11040:SF211">
    <property type="entry name" value="ZINC TRANSPORTER ZIP11"/>
    <property type="match status" value="1"/>
</dbReference>
<evidence type="ECO:0000256" key="3">
    <source>
        <dbReference type="ARBA" id="ARBA00022475"/>
    </source>
</evidence>
<protein>
    <submittedName>
        <fullName evidence="9">ZIP family metal transporter</fullName>
    </submittedName>
</protein>
<proteinExistence type="inferred from homology"/>
<reference evidence="9 10" key="1">
    <citation type="submission" date="2019-02" db="EMBL/GenBank/DDBJ databases">
        <title>Thermus sp. a novel from hot spring.</title>
        <authorList>
            <person name="Zhao Z."/>
        </authorList>
    </citation>
    <scope>NUCLEOTIDE SEQUENCE [LARGE SCALE GENOMIC DNA]</scope>
    <source>
        <strain evidence="9 10">CFH 72773T</strain>
    </source>
</reference>
<dbReference type="GO" id="GO:0005385">
    <property type="term" value="F:zinc ion transmembrane transporter activity"/>
    <property type="evidence" value="ECO:0007669"/>
    <property type="project" value="TreeGrafter"/>
</dbReference>
<feature type="transmembrane region" description="Helical" evidence="8">
    <location>
        <begin position="6"/>
        <end position="29"/>
    </location>
</feature>
<keyword evidence="6 8" id="KW-1133">Transmembrane helix</keyword>
<dbReference type="OrthoDB" id="9787346at2"/>
<comment type="subcellular location">
    <subcellularLocation>
        <location evidence="1">Cell membrane</location>
        <topology evidence="1">Multi-pass membrane protein</topology>
    </subcellularLocation>
</comment>
<sequence>MEAHVLYALLAGLFTWAFTALGAALVFLVRNPNQRFLDGMLGLAAGAMLAASFFGLLAPALESAEESWGGLAWVPVGLGFLAGALLVVLLDRYAVGLRLFRPLVRSLGERGNRRLALLLVLAIAMHNLPEGLGLGVAFGAAALGLSEAITLGGAIALALAIGLHNVPEGMAVAFPLRREGARPAVAWFYGQLSAIVEPIGAVLGALLVAAVVPSLPYLLALAAGVMVFVVVEEIIPSAQGNGSKRLATWMAVAGFLLIMALDLTLEG</sequence>
<dbReference type="Pfam" id="PF02535">
    <property type="entry name" value="Zip"/>
    <property type="match status" value="1"/>
</dbReference>
<keyword evidence="5" id="KW-0862">Zinc</keyword>
<evidence type="ECO:0000256" key="1">
    <source>
        <dbReference type="ARBA" id="ARBA00004651"/>
    </source>
</evidence>
<feature type="transmembrane region" description="Helical" evidence="8">
    <location>
        <begin position="73"/>
        <end position="94"/>
    </location>
</feature>
<dbReference type="PANTHER" id="PTHR11040">
    <property type="entry name" value="ZINC/IRON TRANSPORTER"/>
    <property type="match status" value="1"/>
</dbReference>
<evidence type="ECO:0000256" key="2">
    <source>
        <dbReference type="ARBA" id="ARBA00006939"/>
    </source>
</evidence>
<dbReference type="AlphaFoldDB" id="A0A4Q9B036"/>
<evidence type="ECO:0000256" key="6">
    <source>
        <dbReference type="ARBA" id="ARBA00022989"/>
    </source>
</evidence>
<keyword evidence="4 8" id="KW-0812">Transmembrane</keyword>
<dbReference type="Proteomes" id="UP000292858">
    <property type="component" value="Unassembled WGS sequence"/>
</dbReference>
<dbReference type="RefSeq" id="WP_130842184.1">
    <property type="nucleotide sequence ID" value="NZ_SIJL01000010.1"/>
</dbReference>
<feature type="transmembrane region" description="Helical" evidence="8">
    <location>
        <begin position="217"/>
        <end position="235"/>
    </location>
</feature>
<feature type="transmembrane region" description="Helical" evidence="8">
    <location>
        <begin position="247"/>
        <end position="265"/>
    </location>
</feature>
<feature type="transmembrane region" description="Helical" evidence="8">
    <location>
        <begin position="187"/>
        <end position="211"/>
    </location>
</feature>
<evidence type="ECO:0000313" key="10">
    <source>
        <dbReference type="Proteomes" id="UP000292858"/>
    </source>
</evidence>
<evidence type="ECO:0000313" key="9">
    <source>
        <dbReference type="EMBL" id="TBH17587.1"/>
    </source>
</evidence>
<evidence type="ECO:0000256" key="7">
    <source>
        <dbReference type="ARBA" id="ARBA00023136"/>
    </source>
</evidence>
<dbReference type="EMBL" id="SIJL01000010">
    <property type="protein sequence ID" value="TBH17587.1"/>
    <property type="molecule type" value="Genomic_DNA"/>
</dbReference>
<feature type="transmembrane region" description="Helical" evidence="8">
    <location>
        <begin position="148"/>
        <end position="166"/>
    </location>
</feature>
<dbReference type="InterPro" id="IPR003689">
    <property type="entry name" value="ZIP"/>
</dbReference>
<accession>A0A4Q9B036</accession>
<comment type="similarity">
    <text evidence="2">Belongs to the ZIP transporter (TC 2.A.5) family.</text>
</comment>
<gene>
    <name evidence="9" type="ORF">ETP66_08355</name>
</gene>
<feature type="transmembrane region" description="Helical" evidence="8">
    <location>
        <begin position="41"/>
        <end position="61"/>
    </location>
</feature>
<keyword evidence="7 8" id="KW-0472">Membrane</keyword>
<comment type="caution">
    <text evidence="9">The sequence shown here is derived from an EMBL/GenBank/DDBJ whole genome shotgun (WGS) entry which is preliminary data.</text>
</comment>
<keyword evidence="3" id="KW-1003">Cell membrane</keyword>
<evidence type="ECO:0000256" key="4">
    <source>
        <dbReference type="ARBA" id="ARBA00022692"/>
    </source>
</evidence>
<evidence type="ECO:0000256" key="8">
    <source>
        <dbReference type="SAM" id="Phobius"/>
    </source>
</evidence>
<keyword evidence="10" id="KW-1185">Reference proteome</keyword>
<feature type="transmembrane region" description="Helical" evidence="8">
    <location>
        <begin position="115"/>
        <end position="142"/>
    </location>
</feature>